<evidence type="ECO:0000256" key="4">
    <source>
        <dbReference type="ARBA" id="ARBA00022801"/>
    </source>
</evidence>
<keyword evidence="4 6" id="KW-0378">Hydrolase</keyword>
<dbReference type="OrthoDB" id="443318at2759"/>
<sequence>MNPVSYGTLVPLLFALVANAQSGAPPSSWPQVYPGIPTDDYAPNWQDYFRVTDPLPNVTWPLARNWAGNIPVQRQGHPNDTLFFWAFESSEGSFTDESEEPWGIWLNGGPGSSSLIGLLFENGPIYVQNDYSVSENQHSWTKVADYVWIDQPVGTGFSTCDSEGYVFDEDQMAGDFMGFLENFVKVFPQLAKRPLYLTGESYAGTYIPYITKAYFEMDNPPVKLAKIAIGDGTIGSGETFNLLPVVSVLETYPQIIGYDTDVLNYFKKQTALCGYDLTLEYPQNGHFPTLTYTGGANPISMAPTGRYKSHLTKQGLMLDAQNRFAARLAKRDVRLSKRERLRAQDVWKRNIAGRGNGTINPWYGCDVYDEMLDYAVNFTFPWSLSKSDGGMFDDYNIPDALNPEAPMNASIFLNDPRTRAAIHAPTSKDWVESINYPFGNNYTDGDPSVEPMAFLTDLATNATEQGLSIVIYSGNDDSLIPHLGSQVVIQNTTFGGIQGFTRKPQTPWYNDAGEFAGIVHQERGWTYVLIDHAGHLAGYTNPVSTSSFIREFVFGNNQTGLVVNAELGGVTVIGGEDSSLGGEVMTGQAGIYYGSATTASTYFFPSATVAAWDAYVATASP</sequence>
<keyword evidence="3 6" id="KW-0645">Protease</keyword>
<dbReference type="InterPro" id="IPR018202">
    <property type="entry name" value="Ser_caboxypep_ser_AS"/>
</dbReference>
<dbReference type="EC" id="3.4.16.-" evidence="6"/>
<keyword evidence="5" id="KW-0325">Glycoprotein</keyword>
<evidence type="ECO:0000313" key="8">
    <source>
        <dbReference type="Proteomes" id="UP000053989"/>
    </source>
</evidence>
<dbReference type="AlphaFoldDB" id="A0A0C2YUV2"/>
<comment type="similarity">
    <text evidence="1 6">Belongs to the peptidase S10 family.</text>
</comment>
<evidence type="ECO:0000256" key="6">
    <source>
        <dbReference type="RuleBase" id="RU361156"/>
    </source>
</evidence>
<evidence type="ECO:0000256" key="3">
    <source>
        <dbReference type="ARBA" id="ARBA00022670"/>
    </source>
</evidence>
<name>A0A0C2YUV2_9AGAM</name>
<keyword evidence="2 6" id="KW-0121">Carboxypeptidase</keyword>
<dbReference type="SUPFAM" id="SSF53474">
    <property type="entry name" value="alpha/beta-Hydrolases"/>
    <property type="match status" value="1"/>
</dbReference>
<dbReference type="PANTHER" id="PTHR11802">
    <property type="entry name" value="SERINE PROTEASE FAMILY S10 SERINE CARBOXYPEPTIDASE"/>
    <property type="match status" value="1"/>
</dbReference>
<reference evidence="7 8" key="1">
    <citation type="submission" date="2014-04" db="EMBL/GenBank/DDBJ databases">
        <authorList>
            <consortium name="DOE Joint Genome Institute"/>
            <person name="Kuo A."/>
            <person name="Kohler A."/>
            <person name="Nagy L.G."/>
            <person name="Floudas D."/>
            <person name="Copeland A."/>
            <person name="Barry K.W."/>
            <person name="Cichocki N."/>
            <person name="Veneault-Fourrey C."/>
            <person name="LaButti K."/>
            <person name="Lindquist E.A."/>
            <person name="Lipzen A."/>
            <person name="Lundell T."/>
            <person name="Morin E."/>
            <person name="Murat C."/>
            <person name="Sun H."/>
            <person name="Tunlid A."/>
            <person name="Henrissat B."/>
            <person name="Grigoriev I.V."/>
            <person name="Hibbett D.S."/>
            <person name="Martin F."/>
            <person name="Nordberg H.P."/>
            <person name="Cantor M.N."/>
            <person name="Hua S.X."/>
        </authorList>
    </citation>
    <scope>NUCLEOTIDE SEQUENCE [LARGE SCALE GENOMIC DNA]</scope>
    <source>
        <strain evidence="7 8">Foug A</strain>
    </source>
</reference>
<gene>
    <name evidence="7" type="ORF">SCLCIDRAFT_1222826</name>
</gene>
<keyword evidence="8" id="KW-1185">Reference proteome</keyword>
<dbReference type="PANTHER" id="PTHR11802:SF479">
    <property type="entry name" value="CARBOXYPEPTIDASE"/>
    <property type="match status" value="1"/>
</dbReference>
<evidence type="ECO:0000256" key="1">
    <source>
        <dbReference type="ARBA" id="ARBA00009431"/>
    </source>
</evidence>
<reference evidence="8" key="2">
    <citation type="submission" date="2015-01" db="EMBL/GenBank/DDBJ databases">
        <title>Evolutionary Origins and Diversification of the Mycorrhizal Mutualists.</title>
        <authorList>
            <consortium name="DOE Joint Genome Institute"/>
            <consortium name="Mycorrhizal Genomics Consortium"/>
            <person name="Kohler A."/>
            <person name="Kuo A."/>
            <person name="Nagy L.G."/>
            <person name="Floudas D."/>
            <person name="Copeland A."/>
            <person name="Barry K.W."/>
            <person name="Cichocki N."/>
            <person name="Veneault-Fourrey C."/>
            <person name="LaButti K."/>
            <person name="Lindquist E.A."/>
            <person name="Lipzen A."/>
            <person name="Lundell T."/>
            <person name="Morin E."/>
            <person name="Murat C."/>
            <person name="Riley R."/>
            <person name="Ohm R."/>
            <person name="Sun H."/>
            <person name="Tunlid A."/>
            <person name="Henrissat B."/>
            <person name="Grigoriev I.V."/>
            <person name="Hibbett D.S."/>
            <person name="Martin F."/>
        </authorList>
    </citation>
    <scope>NUCLEOTIDE SEQUENCE [LARGE SCALE GENOMIC DNA]</scope>
    <source>
        <strain evidence="8">Foug A</strain>
    </source>
</reference>
<accession>A0A0C2YUV2</accession>
<dbReference type="InterPro" id="IPR001563">
    <property type="entry name" value="Peptidase_S10"/>
</dbReference>
<dbReference type="HOGENOM" id="CLU_440163_0_0_1"/>
<dbReference type="InParanoid" id="A0A0C2YUV2"/>
<dbReference type="InterPro" id="IPR029058">
    <property type="entry name" value="AB_hydrolase_fold"/>
</dbReference>
<evidence type="ECO:0000313" key="7">
    <source>
        <dbReference type="EMBL" id="KIM53428.1"/>
    </source>
</evidence>
<dbReference type="PROSITE" id="PS00131">
    <property type="entry name" value="CARBOXYPEPT_SER_SER"/>
    <property type="match status" value="1"/>
</dbReference>
<dbReference type="GO" id="GO:0004185">
    <property type="term" value="F:serine-type carboxypeptidase activity"/>
    <property type="evidence" value="ECO:0007669"/>
    <property type="project" value="UniProtKB-UniRule"/>
</dbReference>
<dbReference type="Proteomes" id="UP000053989">
    <property type="component" value="Unassembled WGS sequence"/>
</dbReference>
<dbReference type="PRINTS" id="PR00724">
    <property type="entry name" value="CRBOXYPTASEC"/>
</dbReference>
<dbReference type="GO" id="GO:0006508">
    <property type="term" value="P:proteolysis"/>
    <property type="evidence" value="ECO:0007669"/>
    <property type="project" value="UniProtKB-KW"/>
</dbReference>
<keyword evidence="6" id="KW-0732">Signal</keyword>
<protein>
    <recommendedName>
        <fullName evidence="6">Carboxypeptidase</fullName>
        <ecNumber evidence="6">3.4.16.-</ecNumber>
    </recommendedName>
</protein>
<organism evidence="7 8">
    <name type="scientific">Scleroderma citrinum Foug A</name>
    <dbReference type="NCBI Taxonomy" id="1036808"/>
    <lineage>
        <taxon>Eukaryota</taxon>
        <taxon>Fungi</taxon>
        <taxon>Dikarya</taxon>
        <taxon>Basidiomycota</taxon>
        <taxon>Agaricomycotina</taxon>
        <taxon>Agaricomycetes</taxon>
        <taxon>Agaricomycetidae</taxon>
        <taxon>Boletales</taxon>
        <taxon>Sclerodermatineae</taxon>
        <taxon>Sclerodermataceae</taxon>
        <taxon>Scleroderma</taxon>
    </lineage>
</organism>
<evidence type="ECO:0000256" key="5">
    <source>
        <dbReference type="ARBA" id="ARBA00023180"/>
    </source>
</evidence>
<proteinExistence type="inferred from homology"/>
<dbReference type="Gene3D" id="3.40.50.1820">
    <property type="entry name" value="alpha/beta hydrolase"/>
    <property type="match status" value="1"/>
</dbReference>
<dbReference type="Pfam" id="PF00450">
    <property type="entry name" value="Peptidase_S10"/>
    <property type="match status" value="2"/>
</dbReference>
<dbReference type="EMBL" id="KN822181">
    <property type="protein sequence ID" value="KIM53428.1"/>
    <property type="molecule type" value="Genomic_DNA"/>
</dbReference>
<feature type="signal peptide" evidence="6">
    <location>
        <begin position="1"/>
        <end position="20"/>
    </location>
</feature>
<evidence type="ECO:0000256" key="2">
    <source>
        <dbReference type="ARBA" id="ARBA00022645"/>
    </source>
</evidence>
<feature type="chain" id="PRO_5006514387" description="Carboxypeptidase" evidence="6">
    <location>
        <begin position="21"/>
        <end position="621"/>
    </location>
</feature>